<evidence type="ECO:0000256" key="1">
    <source>
        <dbReference type="SAM" id="MobiDB-lite"/>
    </source>
</evidence>
<gene>
    <name evidence="2" type="ORF">TDIB3V08_LOCUS2618</name>
</gene>
<organism evidence="2">
    <name type="scientific">Timema douglasi</name>
    <name type="common">Walking stick</name>
    <dbReference type="NCBI Taxonomy" id="61478"/>
    <lineage>
        <taxon>Eukaryota</taxon>
        <taxon>Metazoa</taxon>
        <taxon>Ecdysozoa</taxon>
        <taxon>Arthropoda</taxon>
        <taxon>Hexapoda</taxon>
        <taxon>Insecta</taxon>
        <taxon>Pterygota</taxon>
        <taxon>Neoptera</taxon>
        <taxon>Polyneoptera</taxon>
        <taxon>Phasmatodea</taxon>
        <taxon>Timematodea</taxon>
        <taxon>Timematoidea</taxon>
        <taxon>Timematidae</taxon>
        <taxon>Timema</taxon>
    </lineage>
</organism>
<sequence length="260" mass="28268">MNFKLTNPVIDNAKLLGVCNASRRSGKRLRLETKFEFELRTVASSLKKVTLKSSVIVITMSMSSIIKISSSSPVDDSDCDLKFKVPSESESSDIEDSLSGSEDKNTSQLDDNLSIMIHTSQVSVVQSSSSDKRSGRIADSPVITRPNSNIPEADVREVMLRTRLRTGRGADLVRVSVLFIQATGVDVLVRACPIRRGEVSIRLCETWSPPAGLSPGADVLHGGDGTSVELPEQARIRQSRQGDAREDGESAQNQGAQIRR</sequence>
<proteinExistence type="predicted"/>
<protein>
    <submittedName>
        <fullName evidence="2">Uncharacterized protein</fullName>
    </submittedName>
</protein>
<evidence type="ECO:0000313" key="2">
    <source>
        <dbReference type="EMBL" id="CAD7196266.1"/>
    </source>
</evidence>
<accession>A0A7R8Z507</accession>
<dbReference type="AlphaFoldDB" id="A0A7R8Z507"/>
<feature type="region of interest" description="Disordered" evidence="1">
    <location>
        <begin position="212"/>
        <end position="260"/>
    </location>
</feature>
<reference evidence="2" key="1">
    <citation type="submission" date="2020-11" db="EMBL/GenBank/DDBJ databases">
        <authorList>
            <person name="Tran Van P."/>
        </authorList>
    </citation>
    <scope>NUCLEOTIDE SEQUENCE</scope>
</reference>
<feature type="region of interest" description="Disordered" evidence="1">
    <location>
        <begin position="69"/>
        <end position="106"/>
    </location>
</feature>
<dbReference type="EMBL" id="OA565074">
    <property type="protein sequence ID" value="CAD7196266.1"/>
    <property type="molecule type" value="Genomic_DNA"/>
</dbReference>
<feature type="compositionally biased region" description="Basic and acidic residues" evidence="1">
    <location>
        <begin position="232"/>
        <end position="248"/>
    </location>
</feature>
<name>A0A7R8Z507_TIMDO</name>
<feature type="compositionally biased region" description="Polar residues" evidence="1">
    <location>
        <begin position="250"/>
        <end position="260"/>
    </location>
</feature>